<comment type="caution">
    <text evidence="1">The sequence shown here is derived from an EMBL/GenBank/DDBJ whole genome shotgun (WGS) entry which is preliminary data.</text>
</comment>
<evidence type="ECO:0000313" key="1">
    <source>
        <dbReference type="EMBL" id="KKM07770.1"/>
    </source>
</evidence>
<proteinExistence type="predicted"/>
<protein>
    <submittedName>
        <fullName evidence="1">Uncharacterized protein</fullName>
    </submittedName>
</protein>
<reference evidence="1" key="1">
    <citation type="journal article" date="2015" name="Nature">
        <title>Complex archaea that bridge the gap between prokaryotes and eukaryotes.</title>
        <authorList>
            <person name="Spang A."/>
            <person name="Saw J.H."/>
            <person name="Jorgensen S.L."/>
            <person name="Zaremba-Niedzwiedzka K."/>
            <person name="Martijn J."/>
            <person name="Lind A.E."/>
            <person name="van Eijk R."/>
            <person name="Schleper C."/>
            <person name="Guy L."/>
            <person name="Ettema T.J."/>
        </authorList>
    </citation>
    <scope>NUCLEOTIDE SEQUENCE</scope>
</reference>
<name>A0A0F9H9R7_9ZZZZ</name>
<accession>A0A0F9H9R7</accession>
<sequence length="93" mass="10924">MRVRIVIITLLFAFITGCGYRIEQCVFVVDGTTIEDCDKIVYQVETRIINRGEGFRVHTIVDSRLDEEEIQVTKQRQYKKAEKLIECLKQKQN</sequence>
<organism evidence="1">
    <name type="scientific">marine sediment metagenome</name>
    <dbReference type="NCBI Taxonomy" id="412755"/>
    <lineage>
        <taxon>unclassified sequences</taxon>
        <taxon>metagenomes</taxon>
        <taxon>ecological metagenomes</taxon>
    </lineage>
</organism>
<dbReference type="PROSITE" id="PS51257">
    <property type="entry name" value="PROKAR_LIPOPROTEIN"/>
    <property type="match status" value="1"/>
</dbReference>
<dbReference type="AlphaFoldDB" id="A0A0F9H9R7"/>
<dbReference type="EMBL" id="LAZR01015700">
    <property type="protein sequence ID" value="KKM07770.1"/>
    <property type="molecule type" value="Genomic_DNA"/>
</dbReference>
<gene>
    <name evidence="1" type="ORF">LCGC14_1730520</name>
</gene>